<comment type="subcellular location">
    <subcellularLocation>
        <location evidence="1">Endomembrane system</location>
        <topology evidence="1">Multi-pass membrane protein</topology>
    </subcellularLocation>
</comment>
<dbReference type="EMBL" id="JBHUNP010000001">
    <property type="protein sequence ID" value="MFD2647616.1"/>
    <property type="molecule type" value="Genomic_DNA"/>
</dbReference>
<evidence type="ECO:0000313" key="7">
    <source>
        <dbReference type="Proteomes" id="UP001597521"/>
    </source>
</evidence>
<keyword evidence="7" id="KW-1185">Reference proteome</keyword>
<gene>
    <name evidence="6" type="ORF">ACFSX5_07420</name>
</gene>
<keyword evidence="4" id="KW-0472">Membrane</keyword>
<reference evidence="7" key="1">
    <citation type="journal article" date="2019" name="Int. J. Syst. Evol. Microbiol.">
        <title>The Global Catalogue of Microorganisms (GCM) 10K type strain sequencing project: providing services to taxonomists for standard genome sequencing and annotation.</title>
        <authorList>
            <consortium name="The Broad Institute Genomics Platform"/>
            <consortium name="The Broad Institute Genome Sequencing Center for Infectious Disease"/>
            <person name="Wu L."/>
            <person name="Ma J."/>
        </authorList>
    </citation>
    <scope>NUCLEOTIDE SEQUENCE [LARGE SCALE GENOMIC DNA]</scope>
    <source>
        <strain evidence="7">CCM 7427</strain>
    </source>
</reference>
<dbReference type="RefSeq" id="WP_386832638.1">
    <property type="nucleotide sequence ID" value="NZ_JBHUNP010000001.1"/>
</dbReference>
<dbReference type="Pfam" id="PF06803">
    <property type="entry name" value="DUF1232"/>
    <property type="match status" value="1"/>
</dbReference>
<feature type="domain" description="DUF1232" evidence="5">
    <location>
        <begin position="30"/>
        <end position="65"/>
    </location>
</feature>
<proteinExistence type="predicted"/>
<organism evidence="6 7">
    <name type="scientific">Devosia albogilva</name>
    <dbReference type="NCBI Taxonomy" id="429726"/>
    <lineage>
        <taxon>Bacteria</taxon>
        <taxon>Pseudomonadati</taxon>
        <taxon>Pseudomonadota</taxon>
        <taxon>Alphaproteobacteria</taxon>
        <taxon>Hyphomicrobiales</taxon>
        <taxon>Devosiaceae</taxon>
        <taxon>Devosia</taxon>
    </lineage>
</organism>
<evidence type="ECO:0000259" key="5">
    <source>
        <dbReference type="Pfam" id="PF06803"/>
    </source>
</evidence>
<evidence type="ECO:0000256" key="3">
    <source>
        <dbReference type="ARBA" id="ARBA00022989"/>
    </source>
</evidence>
<sequence>MLLPRVLRFRKEVMLLWQAFRSPATPLYLKVATAFVAFYLVNPFDLVPDLLPILGWADDLILVPLMVSWIVSRLPVRAKVHARAPRGGVVETSYRRM</sequence>
<evidence type="ECO:0000256" key="4">
    <source>
        <dbReference type="ARBA" id="ARBA00023136"/>
    </source>
</evidence>
<evidence type="ECO:0000256" key="1">
    <source>
        <dbReference type="ARBA" id="ARBA00004127"/>
    </source>
</evidence>
<evidence type="ECO:0000313" key="6">
    <source>
        <dbReference type="EMBL" id="MFD2647616.1"/>
    </source>
</evidence>
<protein>
    <submittedName>
        <fullName evidence="6">YkvA family protein</fullName>
    </submittedName>
</protein>
<comment type="caution">
    <text evidence="6">The sequence shown here is derived from an EMBL/GenBank/DDBJ whole genome shotgun (WGS) entry which is preliminary data.</text>
</comment>
<evidence type="ECO:0000256" key="2">
    <source>
        <dbReference type="ARBA" id="ARBA00022692"/>
    </source>
</evidence>
<name>A0ABW5QJC2_9HYPH</name>
<accession>A0ABW5QJC2</accession>
<keyword evidence="2" id="KW-0812">Transmembrane</keyword>
<keyword evidence="3" id="KW-1133">Transmembrane helix</keyword>
<dbReference type="Proteomes" id="UP001597521">
    <property type="component" value="Unassembled WGS sequence"/>
</dbReference>
<dbReference type="InterPro" id="IPR010652">
    <property type="entry name" value="DUF1232"/>
</dbReference>